<feature type="region of interest" description="Disordered" evidence="1">
    <location>
        <begin position="141"/>
        <end position="173"/>
    </location>
</feature>
<sequence length="173" mass="19231">MDFGKTNDVTCKGSTASSTDHSYVRPITRRNFKASGLDESEYFFSLEVAKKPNSHVTTARGNLASMFFGELSLTGSNFGEPEDSTDSPVSTKINALMADSTDMDEKFAMMEKTIEALKKLVDNKNLHIAQLMNKLEAYEPGELSNVPTYPPDFTPQDKDVEELPAKSKFQKEK</sequence>
<dbReference type="Proteomes" id="UP000222542">
    <property type="component" value="Unassembled WGS sequence"/>
</dbReference>
<reference evidence="2 3" key="2">
    <citation type="journal article" date="2017" name="Genome Biol.">
        <title>New reference genome sequences of hot pepper reveal the massive evolution of plant disease-resistance genes by retroduplication.</title>
        <authorList>
            <person name="Kim S."/>
            <person name="Park J."/>
            <person name="Yeom S.I."/>
            <person name="Kim Y.M."/>
            <person name="Seo E."/>
            <person name="Kim K.T."/>
            <person name="Kim M.S."/>
            <person name="Lee J.M."/>
            <person name="Cheong K."/>
            <person name="Shin H.S."/>
            <person name="Kim S.B."/>
            <person name="Han K."/>
            <person name="Lee J."/>
            <person name="Park M."/>
            <person name="Lee H.A."/>
            <person name="Lee H.Y."/>
            <person name="Lee Y."/>
            <person name="Oh S."/>
            <person name="Lee J.H."/>
            <person name="Choi E."/>
            <person name="Choi E."/>
            <person name="Lee S.E."/>
            <person name="Jeon J."/>
            <person name="Kim H."/>
            <person name="Choi G."/>
            <person name="Song H."/>
            <person name="Lee J."/>
            <person name="Lee S.C."/>
            <person name="Kwon J.K."/>
            <person name="Lee H.Y."/>
            <person name="Koo N."/>
            <person name="Hong Y."/>
            <person name="Kim R.W."/>
            <person name="Kang W.H."/>
            <person name="Huh J.H."/>
            <person name="Kang B.C."/>
            <person name="Yang T.J."/>
            <person name="Lee Y.H."/>
            <person name="Bennetzen J.L."/>
            <person name="Choi D."/>
        </authorList>
    </citation>
    <scope>NUCLEOTIDE SEQUENCE [LARGE SCALE GENOMIC DNA]</scope>
    <source>
        <strain evidence="3">cv. CM334</strain>
    </source>
</reference>
<keyword evidence="3" id="KW-1185">Reference proteome</keyword>
<reference evidence="2 3" key="1">
    <citation type="journal article" date="2014" name="Nat. Genet.">
        <title>Genome sequence of the hot pepper provides insights into the evolution of pungency in Capsicum species.</title>
        <authorList>
            <person name="Kim S."/>
            <person name="Park M."/>
            <person name="Yeom S.I."/>
            <person name="Kim Y.M."/>
            <person name="Lee J.M."/>
            <person name="Lee H.A."/>
            <person name="Seo E."/>
            <person name="Choi J."/>
            <person name="Cheong K."/>
            <person name="Kim K.T."/>
            <person name="Jung K."/>
            <person name="Lee G.W."/>
            <person name="Oh S.K."/>
            <person name="Bae C."/>
            <person name="Kim S.B."/>
            <person name="Lee H.Y."/>
            <person name="Kim S.Y."/>
            <person name="Kim M.S."/>
            <person name="Kang B.C."/>
            <person name="Jo Y.D."/>
            <person name="Yang H.B."/>
            <person name="Jeong H.J."/>
            <person name="Kang W.H."/>
            <person name="Kwon J.K."/>
            <person name="Shin C."/>
            <person name="Lim J.Y."/>
            <person name="Park J.H."/>
            <person name="Huh J.H."/>
            <person name="Kim J.S."/>
            <person name="Kim B.D."/>
            <person name="Cohen O."/>
            <person name="Paran I."/>
            <person name="Suh M.C."/>
            <person name="Lee S.B."/>
            <person name="Kim Y.K."/>
            <person name="Shin Y."/>
            <person name="Noh S.J."/>
            <person name="Park J."/>
            <person name="Seo Y.S."/>
            <person name="Kwon S.Y."/>
            <person name="Kim H.A."/>
            <person name="Park J.M."/>
            <person name="Kim H.J."/>
            <person name="Choi S.B."/>
            <person name="Bosland P.W."/>
            <person name="Reeves G."/>
            <person name="Jo S.H."/>
            <person name="Lee B.W."/>
            <person name="Cho H.T."/>
            <person name="Choi H.S."/>
            <person name="Lee M.S."/>
            <person name="Yu Y."/>
            <person name="Do Choi Y."/>
            <person name="Park B.S."/>
            <person name="van Deynze A."/>
            <person name="Ashrafi H."/>
            <person name="Hill T."/>
            <person name="Kim W.T."/>
            <person name="Pai H.S."/>
            <person name="Ahn H.K."/>
            <person name="Yeam I."/>
            <person name="Giovannoni J.J."/>
            <person name="Rose J.K."/>
            <person name="Sorensen I."/>
            <person name="Lee S.J."/>
            <person name="Kim R.W."/>
            <person name="Choi I.Y."/>
            <person name="Choi B.S."/>
            <person name="Lim J.S."/>
            <person name="Lee Y.H."/>
            <person name="Choi D."/>
        </authorList>
    </citation>
    <scope>NUCLEOTIDE SEQUENCE [LARGE SCALE GENOMIC DNA]</scope>
    <source>
        <strain evidence="3">cv. CM334</strain>
    </source>
</reference>
<accession>A0A2G2ZC40</accession>
<protein>
    <submittedName>
        <fullName evidence="2">Uncharacterized protein</fullName>
    </submittedName>
</protein>
<comment type="caution">
    <text evidence="2">The sequence shown here is derived from an EMBL/GenBank/DDBJ whole genome shotgun (WGS) entry which is preliminary data.</text>
</comment>
<dbReference type="Gramene" id="PHT79572">
    <property type="protein sequence ID" value="PHT79572"/>
    <property type="gene ID" value="T459_17624"/>
</dbReference>
<evidence type="ECO:0000313" key="2">
    <source>
        <dbReference type="EMBL" id="PHT79572.1"/>
    </source>
</evidence>
<evidence type="ECO:0000313" key="3">
    <source>
        <dbReference type="Proteomes" id="UP000222542"/>
    </source>
</evidence>
<dbReference type="EMBL" id="AYRZ02000006">
    <property type="protein sequence ID" value="PHT79572.1"/>
    <property type="molecule type" value="Genomic_DNA"/>
</dbReference>
<feature type="compositionally biased region" description="Polar residues" evidence="1">
    <location>
        <begin position="7"/>
        <end position="20"/>
    </location>
</feature>
<name>A0A2G2ZC40_CAPAN</name>
<gene>
    <name evidence="2" type="ORF">T459_17624</name>
</gene>
<evidence type="ECO:0000256" key="1">
    <source>
        <dbReference type="SAM" id="MobiDB-lite"/>
    </source>
</evidence>
<feature type="compositionally biased region" description="Basic and acidic residues" evidence="1">
    <location>
        <begin position="155"/>
        <end position="173"/>
    </location>
</feature>
<proteinExistence type="predicted"/>
<feature type="region of interest" description="Disordered" evidence="1">
    <location>
        <begin position="1"/>
        <end position="20"/>
    </location>
</feature>
<dbReference type="AlphaFoldDB" id="A0A2G2ZC40"/>
<organism evidence="2 3">
    <name type="scientific">Capsicum annuum</name>
    <name type="common">Capsicum pepper</name>
    <dbReference type="NCBI Taxonomy" id="4072"/>
    <lineage>
        <taxon>Eukaryota</taxon>
        <taxon>Viridiplantae</taxon>
        <taxon>Streptophyta</taxon>
        <taxon>Embryophyta</taxon>
        <taxon>Tracheophyta</taxon>
        <taxon>Spermatophyta</taxon>
        <taxon>Magnoliopsida</taxon>
        <taxon>eudicotyledons</taxon>
        <taxon>Gunneridae</taxon>
        <taxon>Pentapetalae</taxon>
        <taxon>asterids</taxon>
        <taxon>lamiids</taxon>
        <taxon>Solanales</taxon>
        <taxon>Solanaceae</taxon>
        <taxon>Solanoideae</taxon>
        <taxon>Capsiceae</taxon>
        <taxon>Capsicum</taxon>
    </lineage>
</organism>
<dbReference type="OMA" id="KFAMMEP"/>